<name>A0A645CBK7_9ZZZZ</name>
<comment type="caution">
    <text evidence="2">The sequence shown here is derived from an EMBL/GenBank/DDBJ whole genome shotgun (WGS) entry which is preliminary data.</text>
</comment>
<feature type="region of interest" description="Disordered" evidence="1">
    <location>
        <begin position="209"/>
        <end position="231"/>
    </location>
</feature>
<dbReference type="AlphaFoldDB" id="A0A645CBK7"/>
<reference evidence="2" key="1">
    <citation type="submission" date="2019-08" db="EMBL/GenBank/DDBJ databases">
        <authorList>
            <person name="Kucharzyk K."/>
            <person name="Murdoch R.W."/>
            <person name="Higgins S."/>
            <person name="Loffler F."/>
        </authorList>
    </citation>
    <scope>NUCLEOTIDE SEQUENCE</scope>
</reference>
<sequence length="231" mass="24846">MAGGLEHPFSRKLEAHADGAAANDAKILGAVSRDLRVFRKVGKEEAGAEKAEEKEDKKADEVDKVSVECDGVRVLIAALAQTAGEDGVYAHAGAHADGDHKGLDRKGVGKGEKGFFVDLGHKDGIDQVIESLDEHGEHHGPGHLDEQTLDGHGTHLVGFGLFQVKLPLCVYALSQWPQRGKRVKSLRFPRLIPLFASQTPADLFKRLRSPQPARQAAPEPSSGCPAWHLPA</sequence>
<evidence type="ECO:0000313" key="2">
    <source>
        <dbReference type="EMBL" id="MPM74309.1"/>
    </source>
</evidence>
<evidence type="ECO:0000256" key="1">
    <source>
        <dbReference type="SAM" id="MobiDB-lite"/>
    </source>
</evidence>
<organism evidence="2">
    <name type="scientific">bioreactor metagenome</name>
    <dbReference type="NCBI Taxonomy" id="1076179"/>
    <lineage>
        <taxon>unclassified sequences</taxon>
        <taxon>metagenomes</taxon>
        <taxon>ecological metagenomes</taxon>
    </lineage>
</organism>
<proteinExistence type="predicted"/>
<gene>
    <name evidence="2" type="ORF">SDC9_121296</name>
</gene>
<feature type="region of interest" description="Disordered" evidence="1">
    <location>
        <begin position="42"/>
        <end position="62"/>
    </location>
</feature>
<protein>
    <submittedName>
        <fullName evidence="2">Uncharacterized protein</fullName>
    </submittedName>
</protein>
<accession>A0A645CBK7</accession>
<dbReference type="EMBL" id="VSSQ01025878">
    <property type="protein sequence ID" value="MPM74309.1"/>
    <property type="molecule type" value="Genomic_DNA"/>
</dbReference>